<gene>
    <name evidence="11" type="ORF">ACOC_LOCUS10593</name>
</gene>
<keyword evidence="3 10" id="KW-0328">Glycosyltransferase</keyword>
<dbReference type="OrthoDB" id="6086505at2759"/>
<dbReference type="GO" id="GO:0016758">
    <property type="term" value="F:hexosyltransferase activity"/>
    <property type="evidence" value="ECO:0007669"/>
    <property type="project" value="InterPro"/>
</dbReference>
<dbReference type="Proteomes" id="UP000267027">
    <property type="component" value="Unassembled WGS sequence"/>
</dbReference>
<dbReference type="OMA" id="IWLKLED"/>
<evidence type="ECO:0000256" key="2">
    <source>
        <dbReference type="ARBA" id="ARBA00008661"/>
    </source>
</evidence>
<reference evidence="13" key="1">
    <citation type="submission" date="2017-02" db="UniProtKB">
        <authorList>
            <consortium name="WormBaseParasite"/>
        </authorList>
    </citation>
    <scope>IDENTIFICATION</scope>
</reference>
<evidence type="ECO:0000256" key="3">
    <source>
        <dbReference type="ARBA" id="ARBA00022676"/>
    </source>
</evidence>
<reference evidence="11 12" key="2">
    <citation type="submission" date="2018-11" db="EMBL/GenBank/DDBJ databases">
        <authorList>
            <consortium name="Pathogen Informatics"/>
        </authorList>
    </citation>
    <scope>NUCLEOTIDE SEQUENCE [LARGE SCALE GENOMIC DNA]</scope>
    <source>
        <strain evidence="11 12">Costa Rica</strain>
    </source>
</reference>
<keyword evidence="7 10" id="KW-1133">Transmembrane helix</keyword>
<keyword evidence="4" id="KW-0808">Transferase</keyword>
<accession>A0A0R3PWP4</accession>
<dbReference type="WBParaSite" id="ACOC_0001060101-mRNA-1">
    <property type="protein sequence ID" value="ACOC_0001060101-mRNA-1"/>
    <property type="gene ID" value="ACOC_0001060101"/>
</dbReference>
<evidence type="ECO:0000256" key="5">
    <source>
        <dbReference type="ARBA" id="ARBA00022692"/>
    </source>
</evidence>
<dbReference type="EC" id="2.4.1.-" evidence="10"/>
<evidence type="ECO:0000256" key="4">
    <source>
        <dbReference type="ARBA" id="ARBA00022679"/>
    </source>
</evidence>
<dbReference type="AlphaFoldDB" id="A0A0R3PWP4"/>
<keyword evidence="8 10" id="KW-0333">Golgi apparatus</keyword>
<name>A0A0R3PWP4_ANGCS</name>
<evidence type="ECO:0000313" key="12">
    <source>
        <dbReference type="Proteomes" id="UP000267027"/>
    </source>
</evidence>
<dbReference type="Gene3D" id="3.90.550.50">
    <property type="match status" value="1"/>
</dbReference>
<dbReference type="GO" id="GO:0000139">
    <property type="term" value="C:Golgi membrane"/>
    <property type="evidence" value="ECO:0007669"/>
    <property type="project" value="UniProtKB-SubCell"/>
</dbReference>
<evidence type="ECO:0000313" key="13">
    <source>
        <dbReference type="WBParaSite" id="ACOC_0001060101-mRNA-1"/>
    </source>
</evidence>
<keyword evidence="5 10" id="KW-0812">Transmembrane</keyword>
<keyword evidence="9 10" id="KW-0472">Membrane</keyword>
<evidence type="ECO:0000313" key="11">
    <source>
        <dbReference type="EMBL" id="VDM62178.1"/>
    </source>
</evidence>
<evidence type="ECO:0000256" key="7">
    <source>
        <dbReference type="ARBA" id="ARBA00022989"/>
    </source>
</evidence>
<comment type="similarity">
    <text evidence="2 10">Belongs to the glycosyltransferase 31 family.</text>
</comment>
<proteinExistence type="inferred from homology"/>
<dbReference type="Pfam" id="PF01762">
    <property type="entry name" value="Galactosyl_T"/>
    <property type="match status" value="1"/>
</dbReference>
<protein>
    <recommendedName>
        <fullName evidence="10">Hexosyltransferase</fullName>
        <ecNumber evidence="10">2.4.1.-</ecNumber>
    </recommendedName>
</protein>
<dbReference type="EMBL" id="UYYA01004505">
    <property type="protein sequence ID" value="VDM62178.1"/>
    <property type="molecule type" value="Genomic_DNA"/>
</dbReference>
<dbReference type="InterPro" id="IPR002659">
    <property type="entry name" value="Glyco_trans_31"/>
</dbReference>
<organism evidence="13">
    <name type="scientific">Angiostrongylus costaricensis</name>
    <name type="common">Nematode worm</name>
    <dbReference type="NCBI Taxonomy" id="334426"/>
    <lineage>
        <taxon>Eukaryota</taxon>
        <taxon>Metazoa</taxon>
        <taxon>Ecdysozoa</taxon>
        <taxon>Nematoda</taxon>
        <taxon>Chromadorea</taxon>
        <taxon>Rhabditida</taxon>
        <taxon>Rhabditina</taxon>
        <taxon>Rhabditomorpha</taxon>
        <taxon>Strongyloidea</taxon>
        <taxon>Metastrongylidae</taxon>
        <taxon>Angiostrongylus</taxon>
    </lineage>
</organism>
<sequence length="294" mass="34006">MRRCRTSSAKTGLVLGIAGFVIILNVTKWHPKSEKLSKSLEHSMNFFNHSTSYKYIIMPDLSLCDGSRQKVDRFENRQAIRDSWASAQYSLSIKTGRVVTYFLLSEPNSIHDFLMVRKEQKKHNDLIVTSLTESYQNLVYKVYASIVFHQQYCPQTSFLIKIDDDVGIHIDRMLNLWNIDKNASMSLYGHLIENVLPIRDPNSKWFVSEHVWPNQHFPTYCAGSTYLMGRSAGRAILDEAKNFPPFEIEEFFNGSFKCNASQKPTLFAVHALETPDEMRRGCRILETDQCRYPE</sequence>
<feature type="transmembrane region" description="Helical" evidence="10">
    <location>
        <begin position="12"/>
        <end position="30"/>
    </location>
</feature>
<evidence type="ECO:0000256" key="6">
    <source>
        <dbReference type="ARBA" id="ARBA00022968"/>
    </source>
</evidence>
<keyword evidence="6 10" id="KW-0735">Signal-anchor</keyword>
<evidence type="ECO:0000256" key="9">
    <source>
        <dbReference type="ARBA" id="ARBA00023136"/>
    </source>
</evidence>
<evidence type="ECO:0000256" key="1">
    <source>
        <dbReference type="ARBA" id="ARBA00004323"/>
    </source>
</evidence>
<evidence type="ECO:0000256" key="8">
    <source>
        <dbReference type="ARBA" id="ARBA00023034"/>
    </source>
</evidence>
<dbReference type="PANTHER" id="PTHR11214">
    <property type="entry name" value="BETA-1,3-N-ACETYLGLUCOSAMINYLTRANSFERASE"/>
    <property type="match status" value="1"/>
</dbReference>
<dbReference type="PANTHER" id="PTHR11214:SF3">
    <property type="entry name" value="BETA-1,3-GALACTOSYLTRANSFERASE 6"/>
    <property type="match status" value="1"/>
</dbReference>
<dbReference type="STRING" id="334426.A0A0R3PWP4"/>
<keyword evidence="12" id="KW-1185">Reference proteome</keyword>
<evidence type="ECO:0000256" key="10">
    <source>
        <dbReference type="RuleBase" id="RU363063"/>
    </source>
</evidence>
<dbReference type="GO" id="GO:0006493">
    <property type="term" value="P:protein O-linked glycosylation"/>
    <property type="evidence" value="ECO:0007669"/>
    <property type="project" value="TreeGrafter"/>
</dbReference>
<comment type="subcellular location">
    <subcellularLocation>
        <location evidence="1 10">Golgi apparatus membrane</location>
        <topology evidence="1 10">Single-pass type II membrane protein</topology>
    </subcellularLocation>
</comment>